<organism evidence="8 9">
    <name type="scientific">Sinimarinibacterium thermocellulolyticum</name>
    <dbReference type="NCBI Taxonomy" id="3170016"/>
    <lineage>
        <taxon>Bacteria</taxon>
        <taxon>Pseudomonadati</taxon>
        <taxon>Pseudomonadota</taxon>
        <taxon>Gammaproteobacteria</taxon>
        <taxon>Nevskiales</taxon>
        <taxon>Nevskiaceae</taxon>
        <taxon>Sinimarinibacterium</taxon>
    </lineage>
</organism>
<proteinExistence type="inferred from homology"/>
<comment type="catalytic activity">
    <reaction evidence="4">
        <text>L-proline + NADP(+) = (S)-1-pyrroline-5-carboxylate + NADPH + 2 H(+)</text>
        <dbReference type="Rhea" id="RHEA:14109"/>
        <dbReference type="ChEBI" id="CHEBI:15378"/>
        <dbReference type="ChEBI" id="CHEBI:17388"/>
        <dbReference type="ChEBI" id="CHEBI:57783"/>
        <dbReference type="ChEBI" id="CHEBI:58349"/>
        <dbReference type="ChEBI" id="CHEBI:60039"/>
        <dbReference type="EC" id="1.5.1.2"/>
    </reaction>
</comment>
<dbReference type="EMBL" id="JBEPIJ010000001">
    <property type="protein sequence ID" value="MES0872526.1"/>
    <property type="molecule type" value="Genomic_DNA"/>
</dbReference>
<feature type="domain" description="Pyrroline-5-carboxylate reductase catalytic N-terminal" evidence="6">
    <location>
        <begin position="4"/>
        <end position="96"/>
    </location>
</feature>
<dbReference type="EC" id="1.5.1.2" evidence="4 5"/>
<keyword evidence="4" id="KW-0028">Amino-acid biosynthesis</keyword>
<dbReference type="Proteomes" id="UP001465331">
    <property type="component" value="Unassembled WGS sequence"/>
</dbReference>
<evidence type="ECO:0000256" key="1">
    <source>
        <dbReference type="ARBA" id="ARBA00005525"/>
    </source>
</evidence>
<keyword evidence="3 4" id="KW-0560">Oxidoreductase</keyword>
<comment type="subcellular location">
    <subcellularLocation>
        <location evidence="4">Cytoplasm</location>
    </subcellularLocation>
</comment>
<dbReference type="SUPFAM" id="SSF48179">
    <property type="entry name" value="6-phosphogluconate dehydrogenase C-terminal domain-like"/>
    <property type="match status" value="1"/>
</dbReference>
<evidence type="ECO:0000259" key="6">
    <source>
        <dbReference type="Pfam" id="PF03807"/>
    </source>
</evidence>
<dbReference type="PANTHER" id="PTHR11645">
    <property type="entry name" value="PYRROLINE-5-CARBOXYLATE REDUCTASE"/>
    <property type="match status" value="1"/>
</dbReference>
<comment type="caution">
    <text evidence="8">The sequence shown here is derived from an EMBL/GenBank/DDBJ whole genome shotgun (WGS) entry which is preliminary data.</text>
</comment>
<dbReference type="Pfam" id="PF14748">
    <property type="entry name" value="P5CR_dimer"/>
    <property type="match status" value="1"/>
</dbReference>
<comment type="catalytic activity">
    <reaction evidence="4">
        <text>L-proline + NAD(+) = (S)-1-pyrroline-5-carboxylate + NADH + 2 H(+)</text>
        <dbReference type="Rhea" id="RHEA:14105"/>
        <dbReference type="ChEBI" id="CHEBI:15378"/>
        <dbReference type="ChEBI" id="CHEBI:17388"/>
        <dbReference type="ChEBI" id="CHEBI:57540"/>
        <dbReference type="ChEBI" id="CHEBI:57945"/>
        <dbReference type="ChEBI" id="CHEBI:60039"/>
        <dbReference type="EC" id="1.5.1.2"/>
    </reaction>
</comment>
<dbReference type="Gene3D" id="1.10.3730.10">
    <property type="entry name" value="ProC C-terminal domain-like"/>
    <property type="match status" value="1"/>
</dbReference>
<evidence type="ECO:0000256" key="2">
    <source>
        <dbReference type="ARBA" id="ARBA00022857"/>
    </source>
</evidence>
<evidence type="ECO:0000313" key="8">
    <source>
        <dbReference type="EMBL" id="MES0872526.1"/>
    </source>
</evidence>
<evidence type="ECO:0000313" key="9">
    <source>
        <dbReference type="Proteomes" id="UP001465331"/>
    </source>
</evidence>
<protein>
    <recommendedName>
        <fullName evidence="4 5">Pyrroline-5-carboxylate reductase</fullName>
        <shortName evidence="4">P5C reductase</shortName>
        <shortName evidence="4">P5CR</shortName>
        <ecNumber evidence="4 5">1.5.1.2</ecNumber>
    </recommendedName>
    <alternativeName>
        <fullName evidence="4">PCA reductase</fullName>
    </alternativeName>
</protein>
<dbReference type="InterPro" id="IPR029036">
    <property type="entry name" value="P5CR_dimer"/>
</dbReference>
<dbReference type="HAMAP" id="MF_01925">
    <property type="entry name" value="P5C_reductase"/>
    <property type="match status" value="1"/>
</dbReference>
<keyword evidence="2 4" id="KW-0521">NADP</keyword>
<dbReference type="NCBIfam" id="TIGR00112">
    <property type="entry name" value="proC"/>
    <property type="match status" value="1"/>
</dbReference>
<dbReference type="PIRSF" id="PIRSF000193">
    <property type="entry name" value="Pyrrol-5-carb_rd"/>
    <property type="match status" value="1"/>
</dbReference>
<evidence type="ECO:0000256" key="3">
    <source>
        <dbReference type="ARBA" id="ARBA00023002"/>
    </source>
</evidence>
<dbReference type="InterPro" id="IPR000304">
    <property type="entry name" value="Pyrroline-COOH_reductase"/>
</dbReference>
<evidence type="ECO:0000256" key="4">
    <source>
        <dbReference type="HAMAP-Rule" id="MF_01925"/>
    </source>
</evidence>
<reference evidence="8 9" key="1">
    <citation type="submission" date="2024-06" db="EMBL/GenBank/DDBJ databases">
        <authorList>
            <person name="Li Z."/>
            <person name="Jiang Y."/>
        </authorList>
    </citation>
    <scope>NUCLEOTIDE SEQUENCE [LARGE SCALE GENOMIC DNA]</scope>
    <source>
        <strain evidence="8 9">HSW-8</strain>
    </source>
</reference>
<sequence>MSSRIAFIGGGNMAASLIGGLLTAGHDAARIRVAEIGDERRAWLRQRFGVEVFADAAAAIDGAEALVLAVKPQQMREALAGLRPQAGTTVISIAAGLALASLRRWLGAHLHYVRSMPNTPALLGAGISGLYAPPTTPASARALAESILGAAGDYVWLDEESQMDAVTAVSGSGPAYYFALTEALREAGVALGLAPETAARLARQTFIGAARMAAGDDDVAELRARVTSKGGTTEAALQRFEAGGLSDLVKQAVAAAARRGAELGAMLDREA</sequence>
<comment type="function">
    <text evidence="4">Catalyzes the reduction of 1-pyrroline-5-carboxylate (PCA) to L-proline.</text>
</comment>
<comment type="similarity">
    <text evidence="1 4">Belongs to the pyrroline-5-carboxylate reductase family.</text>
</comment>
<keyword evidence="9" id="KW-1185">Reference proteome</keyword>
<dbReference type="RefSeq" id="WP_352886451.1">
    <property type="nucleotide sequence ID" value="NZ_JBEPIJ010000001.1"/>
</dbReference>
<dbReference type="PANTHER" id="PTHR11645:SF0">
    <property type="entry name" value="PYRROLINE-5-CARBOXYLATE REDUCTASE 3"/>
    <property type="match status" value="1"/>
</dbReference>
<dbReference type="InterPro" id="IPR036291">
    <property type="entry name" value="NAD(P)-bd_dom_sf"/>
</dbReference>
<dbReference type="Gene3D" id="3.40.50.720">
    <property type="entry name" value="NAD(P)-binding Rossmann-like Domain"/>
    <property type="match status" value="1"/>
</dbReference>
<accession>A0ABV2A5N3</accession>
<keyword evidence="4" id="KW-0641">Proline biosynthesis</keyword>
<dbReference type="GO" id="GO:0004735">
    <property type="term" value="F:pyrroline-5-carboxylate reductase activity"/>
    <property type="evidence" value="ECO:0007669"/>
    <property type="project" value="UniProtKB-EC"/>
</dbReference>
<gene>
    <name evidence="4 8" type="primary">proC</name>
    <name evidence="8" type="ORF">ABSH63_00655</name>
</gene>
<dbReference type="Pfam" id="PF03807">
    <property type="entry name" value="F420_oxidored"/>
    <property type="match status" value="1"/>
</dbReference>
<feature type="domain" description="Pyrroline-5-carboxylate reductase dimerisation" evidence="7">
    <location>
        <begin position="160"/>
        <end position="263"/>
    </location>
</feature>
<keyword evidence="4" id="KW-0963">Cytoplasm</keyword>
<dbReference type="SUPFAM" id="SSF51735">
    <property type="entry name" value="NAD(P)-binding Rossmann-fold domains"/>
    <property type="match status" value="1"/>
</dbReference>
<dbReference type="InterPro" id="IPR008927">
    <property type="entry name" value="6-PGluconate_DH-like_C_sf"/>
</dbReference>
<name>A0ABV2A5N3_9GAMM</name>
<comment type="pathway">
    <text evidence="4">Amino-acid biosynthesis; L-proline biosynthesis; L-proline from L-glutamate 5-semialdehyde: step 1/1.</text>
</comment>
<dbReference type="InterPro" id="IPR028939">
    <property type="entry name" value="P5C_Rdtase_cat_N"/>
</dbReference>
<evidence type="ECO:0000259" key="7">
    <source>
        <dbReference type="Pfam" id="PF14748"/>
    </source>
</evidence>
<evidence type="ECO:0000256" key="5">
    <source>
        <dbReference type="NCBIfam" id="TIGR00112"/>
    </source>
</evidence>